<evidence type="ECO:0000259" key="4">
    <source>
        <dbReference type="Pfam" id="PF00441"/>
    </source>
</evidence>
<keyword evidence="2" id="KW-0274">FAD</keyword>
<evidence type="ECO:0000313" key="5">
    <source>
        <dbReference type="EMBL" id="PZQ21071.1"/>
    </source>
</evidence>
<name>A0A2W5KVM9_SPHMC</name>
<sequence>MSAARDMLCDTARAVFADAAVAGMAPVEEAGFALLLVPEADGGFGGDWGDVHAVLRIAGEVAPDLPIAALILSGAGRDGMGENGFGALSAAATVSLIAGAMGRALALSIDHVNMRQQFGRPLGKFQAVQQSLAVMACEVRAVDAAAAALAARLDATGIDPAQADFEIAAAKLRANRAVGVVTGIAHQVHGAIGFTREYDLHRVTIPLMRWRGAHGHDAHWARVLGRQVAGFGGRGLWEALTARTDPVAPADGRAG</sequence>
<proteinExistence type="predicted"/>
<evidence type="ECO:0000256" key="1">
    <source>
        <dbReference type="ARBA" id="ARBA00022630"/>
    </source>
</evidence>
<comment type="caution">
    <text evidence="5">The sequence shown here is derived from an EMBL/GenBank/DDBJ whole genome shotgun (WGS) entry which is preliminary data.</text>
</comment>
<evidence type="ECO:0000256" key="2">
    <source>
        <dbReference type="ARBA" id="ARBA00022827"/>
    </source>
</evidence>
<dbReference type="SUPFAM" id="SSF47203">
    <property type="entry name" value="Acyl-CoA dehydrogenase C-terminal domain-like"/>
    <property type="match status" value="1"/>
</dbReference>
<protein>
    <recommendedName>
        <fullName evidence="4">Acyl-CoA dehydrogenase/oxidase C-terminal domain-containing protein</fullName>
    </recommendedName>
</protein>
<dbReference type="Gene3D" id="1.20.140.10">
    <property type="entry name" value="Butyryl-CoA Dehydrogenase, subunit A, domain 3"/>
    <property type="match status" value="1"/>
</dbReference>
<dbReference type="PANTHER" id="PTHR43884">
    <property type="entry name" value="ACYL-COA DEHYDROGENASE"/>
    <property type="match status" value="1"/>
</dbReference>
<organism evidence="5 6">
    <name type="scientific">Sphingopyxis macrogoltabida</name>
    <name type="common">Sphingomonas macrogoltabidus</name>
    <dbReference type="NCBI Taxonomy" id="33050"/>
    <lineage>
        <taxon>Bacteria</taxon>
        <taxon>Pseudomonadati</taxon>
        <taxon>Pseudomonadota</taxon>
        <taxon>Alphaproteobacteria</taxon>
        <taxon>Sphingomonadales</taxon>
        <taxon>Sphingomonadaceae</taxon>
        <taxon>Sphingopyxis</taxon>
    </lineage>
</organism>
<evidence type="ECO:0000313" key="6">
    <source>
        <dbReference type="Proteomes" id="UP000248597"/>
    </source>
</evidence>
<feature type="domain" description="Acyl-CoA dehydrogenase/oxidase C-terminal" evidence="4">
    <location>
        <begin position="92"/>
        <end position="203"/>
    </location>
</feature>
<keyword evidence="1" id="KW-0285">Flavoprotein</keyword>
<dbReference type="GO" id="GO:0003995">
    <property type="term" value="F:acyl-CoA dehydrogenase activity"/>
    <property type="evidence" value="ECO:0007669"/>
    <property type="project" value="TreeGrafter"/>
</dbReference>
<dbReference type="Pfam" id="PF00441">
    <property type="entry name" value="Acyl-CoA_dh_1"/>
    <property type="match status" value="1"/>
</dbReference>
<dbReference type="PANTHER" id="PTHR43884:SF20">
    <property type="entry name" value="ACYL-COA DEHYDROGENASE FADE28"/>
    <property type="match status" value="1"/>
</dbReference>
<dbReference type="AlphaFoldDB" id="A0A2W5KVM9"/>
<dbReference type="EMBL" id="QFPJ01000037">
    <property type="protein sequence ID" value="PZQ21071.1"/>
    <property type="molecule type" value="Genomic_DNA"/>
</dbReference>
<dbReference type="InterPro" id="IPR036250">
    <property type="entry name" value="AcylCo_DH-like_C"/>
</dbReference>
<evidence type="ECO:0000256" key="3">
    <source>
        <dbReference type="ARBA" id="ARBA00023002"/>
    </source>
</evidence>
<gene>
    <name evidence="5" type="ORF">DI569_13340</name>
</gene>
<keyword evidence="3" id="KW-0560">Oxidoreductase</keyword>
<accession>A0A2W5KVM9</accession>
<dbReference type="InterPro" id="IPR009075">
    <property type="entry name" value="AcylCo_DH/oxidase_C"/>
</dbReference>
<dbReference type="Proteomes" id="UP000248597">
    <property type="component" value="Unassembled WGS sequence"/>
</dbReference>
<reference evidence="5 6" key="1">
    <citation type="submission" date="2017-08" db="EMBL/GenBank/DDBJ databases">
        <title>Infants hospitalized years apart are colonized by the same room-sourced microbial strains.</title>
        <authorList>
            <person name="Brooks B."/>
            <person name="Olm M.R."/>
            <person name="Firek B.A."/>
            <person name="Baker R."/>
            <person name="Thomas B.C."/>
            <person name="Morowitz M.J."/>
            <person name="Banfield J.F."/>
        </authorList>
    </citation>
    <scope>NUCLEOTIDE SEQUENCE [LARGE SCALE GENOMIC DNA]</scope>
    <source>
        <strain evidence="5">S2_005_003_R2_47</strain>
    </source>
</reference>